<proteinExistence type="predicted"/>
<gene>
    <name evidence="1" type="ORF">NSPZN2_10839</name>
</gene>
<accession>A0ABM8QLE0</accession>
<evidence type="ECO:0000313" key="2">
    <source>
        <dbReference type="Proteomes" id="UP000675880"/>
    </source>
</evidence>
<comment type="caution">
    <text evidence="1">The sequence shown here is derived from an EMBL/GenBank/DDBJ whole genome shotgun (WGS) entry which is preliminary data.</text>
</comment>
<sequence>MSEPTVACSNQGDRSDERLTLDQLVALTDEQALVRLGLELMEAFARAEGRSLWH</sequence>
<name>A0ABM8QLE0_9BACT</name>
<protein>
    <recommendedName>
        <fullName evidence="3">Transposase</fullName>
    </recommendedName>
</protein>
<organism evidence="1 2">
    <name type="scientific">Nitrospira defluvii</name>
    <dbReference type="NCBI Taxonomy" id="330214"/>
    <lineage>
        <taxon>Bacteria</taxon>
        <taxon>Pseudomonadati</taxon>
        <taxon>Nitrospirota</taxon>
        <taxon>Nitrospiria</taxon>
        <taxon>Nitrospirales</taxon>
        <taxon>Nitrospiraceae</taxon>
        <taxon>Nitrospira</taxon>
    </lineage>
</organism>
<evidence type="ECO:0008006" key="3">
    <source>
        <dbReference type="Google" id="ProtNLM"/>
    </source>
</evidence>
<dbReference type="EMBL" id="CAJNBJ010000001">
    <property type="protein sequence ID" value="CAE6703197.1"/>
    <property type="molecule type" value="Genomic_DNA"/>
</dbReference>
<reference evidence="1 2" key="1">
    <citation type="submission" date="2021-02" db="EMBL/GenBank/DDBJ databases">
        <authorList>
            <person name="Han P."/>
        </authorList>
    </citation>
    <scope>NUCLEOTIDE SEQUENCE [LARGE SCALE GENOMIC DNA]</scope>
    <source>
        <strain evidence="1">Candidatus Nitrospira sp. ZN2</strain>
    </source>
</reference>
<dbReference type="Proteomes" id="UP000675880">
    <property type="component" value="Unassembled WGS sequence"/>
</dbReference>
<dbReference type="RefSeq" id="WP_213040669.1">
    <property type="nucleotide sequence ID" value="NZ_CAJNBJ010000001.1"/>
</dbReference>
<evidence type="ECO:0000313" key="1">
    <source>
        <dbReference type="EMBL" id="CAE6703197.1"/>
    </source>
</evidence>
<keyword evidence="2" id="KW-1185">Reference proteome</keyword>